<reference evidence="19" key="1">
    <citation type="journal article" date="2014" name="Int. J. Syst. Evol. Microbiol.">
        <title>Complete genome sequence of Corynebacterium casei LMG S-19264T (=DSM 44701T), isolated from a smear-ripened cheese.</title>
        <authorList>
            <consortium name="US DOE Joint Genome Institute (JGI-PGF)"/>
            <person name="Walter F."/>
            <person name="Albersmeier A."/>
            <person name="Kalinowski J."/>
            <person name="Ruckert C."/>
        </authorList>
    </citation>
    <scope>NUCLEOTIDE SEQUENCE</scope>
    <source>
        <strain evidence="19">CGMCC 4.7306</strain>
    </source>
</reference>
<dbReference type="InterPro" id="IPR016169">
    <property type="entry name" value="FAD-bd_PCMH_sub2"/>
</dbReference>
<protein>
    <recommendedName>
        <fullName evidence="17">UDP-N-acetylenolpyruvoylglucosamine reductase</fullName>
        <ecNumber evidence="17">1.3.1.98</ecNumber>
    </recommendedName>
    <alternativeName>
        <fullName evidence="17">UDP-N-acetylmuramate dehydrogenase</fullName>
    </alternativeName>
</protein>
<dbReference type="GO" id="GO:0051301">
    <property type="term" value="P:cell division"/>
    <property type="evidence" value="ECO:0007669"/>
    <property type="project" value="UniProtKB-KW"/>
</dbReference>
<dbReference type="HAMAP" id="MF_00037">
    <property type="entry name" value="MurB"/>
    <property type="match status" value="1"/>
</dbReference>
<dbReference type="GO" id="GO:0009252">
    <property type="term" value="P:peptidoglycan biosynthetic process"/>
    <property type="evidence" value="ECO:0007669"/>
    <property type="project" value="UniProtKB-UniRule"/>
</dbReference>
<keyword evidence="13 17" id="KW-0560">Oxidoreductase</keyword>
<dbReference type="InterPro" id="IPR036318">
    <property type="entry name" value="FAD-bd_PCMH-like_sf"/>
</dbReference>
<dbReference type="AlphaFoldDB" id="A0A917SG90"/>
<evidence type="ECO:0000256" key="15">
    <source>
        <dbReference type="ARBA" id="ARBA00023316"/>
    </source>
</evidence>
<evidence type="ECO:0000256" key="13">
    <source>
        <dbReference type="ARBA" id="ARBA00023002"/>
    </source>
</evidence>
<keyword evidence="11 17" id="KW-0133">Cell shape</keyword>
<proteinExistence type="inferred from homology"/>
<dbReference type="InterPro" id="IPR016167">
    <property type="entry name" value="FAD-bd_PCMH_sub1"/>
</dbReference>
<dbReference type="RefSeq" id="WP_188897062.1">
    <property type="nucleotide sequence ID" value="NZ_BMMZ01000012.1"/>
</dbReference>
<dbReference type="GO" id="GO:0008762">
    <property type="term" value="F:UDP-N-acetylmuramate dehydrogenase activity"/>
    <property type="evidence" value="ECO:0007669"/>
    <property type="project" value="UniProtKB-UniRule"/>
</dbReference>
<dbReference type="EC" id="1.3.1.98" evidence="17"/>
<sequence>MTTLGELTTLRVGGPAKKLVAATTEAEIVEAVREADTAGEPLLIIGGGSNLLVGDDGFDGTVVRIATRGLDADVSTCSGAMITIAAGEPWDDVVAHAVGEEWSGLEALSGIPGLVGATPIQNVGAYGAEISQTLASVRTYDRQLGQQKTFAVSDCGFGYRWSRFKAEPGRYVILSVTLQTRLGDLSAPVGYAQLAQALEVPIGTRVKAAAVREAVLELRRSKGMVLDEHDHDTWSAGSFFTNPVLTPDAAARLPEAAPRWSQADGGVKTSAAWLIEHAGFEKGYGGNCDGTPPATLSGKHTLALTNRGTATAEDLLRLAREVRAGVLDRFGVELVPEPNLVNCAL</sequence>
<feature type="domain" description="FAD-binding PCMH-type" evidence="18">
    <location>
        <begin position="12"/>
        <end position="183"/>
    </location>
</feature>
<evidence type="ECO:0000256" key="10">
    <source>
        <dbReference type="ARBA" id="ARBA00022857"/>
    </source>
</evidence>
<evidence type="ECO:0000256" key="5">
    <source>
        <dbReference type="ARBA" id="ARBA00010485"/>
    </source>
</evidence>
<evidence type="ECO:0000256" key="4">
    <source>
        <dbReference type="ARBA" id="ARBA00004752"/>
    </source>
</evidence>
<dbReference type="Pfam" id="PF01565">
    <property type="entry name" value="FAD_binding_4"/>
    <property type="match status" value="1"/>
</dbReference>
<feature type="active site" evidence="17">
    <location>
        <position position="160"/>
    </location>
</feature>
<evidence type="ECO:0000259" key="18">
    <source>
        <dbReference type="PROSITE" id="PS51387"/>
    </source>
</evidence>
<dbReference type="Gene3D" id="3.30.465.10">
    <property type="match status" value="1"/>
</dbReference>
<organism evidence="19 20">
    <name type="scientific">Microlunatus endophyticus</name>
    <dbReference type="NCBI Taxonomy" id="1716077"/>
    <lineage>
        <taxon>Bacteria</taxon>
        <taxon>Bacillati</taxon>
        <taxon>Actinomycetota</taxon>
        <taxon>Actinomycetes</taxon>
        <taxon>Propionibacteriales</taxon>
        <taxon>Propionibacteriaceae</taxon>
        <taxon>Microlunatus</taxon>
    </lineage>
</organism>
<dbReference type="NCBIfam" id="NF010478">
    <property type="entry name" value="PRK13903.1"/>
    <property type="match status" value="1"/>
</dbReference>
<keyword evidence="12 17" id="KW-0573">Peptidoglycan synthesis</keyword>
<keyword evidence="6 17" id="KW-0963">Cytoplasm</keyword>
<dbReference type="SUPFAM" id="SSF56176">
    <property type="entry name" value="FAD-binding/transporter-associated domain-like"/>
    <property type="match status" value="1"/>
</dbReference>
<comment type="subcellular location">
    <subcellularLocation>
        <location evidence="3 17">Cytoplasm</location>
    </subcellularLocation>
</comment>
<feature type="active site" evidence="17">
    <location>
        <position position="337"/>
    </location>
</feature>
<evidence type="ECO:0000256" key="3">
    <source>
        <dbReference type="ARBA" id="ARBA00004496"/>
    </source>
</evidence>
<evidence type="ECO:0000256" key="7">
    <source>
        <dbReference type="ARBA" id="ARBA00022618"/>
    </source>
</evidence>
<dbReference type="Proteomes" id="UP000613840">
    <property type="component" value="Unassembled WGS sequence"/>
</dbReference>
<comment type="cofactor">
    <cofactor evidence="1 17">
        <name>FAD</name>
        <dbReference type="ChEBI" id="CHEBI:57692"/>
    </cofactor>
</comment>
<reference evidence="19" key="2">
    <citation type="submission" date="2020-09" db="EMBL/GenBank/DDBJ databases">
        <authorList>
            <person name="Sun Q."/>
            <person name="Zhou Y."/>
        </authorList>
    </citation>
    <scope>NUCLEOTIDE SEQUENCE</scope>
    <source>
        <strain evidence="19">CGMCC 4.7306</strain>
    </source>
</reference>
<dbReference type="InterPro" id="IPR006094">
    <property type="entry name" value="Oxid_FAD_bind_N"/>
</dbReference>
<accession>A0A917SG90</accession>
<dbReference type="GO" id="GO:0071949">
    <property type="term" value="F:FAD binding"/>
    <property type="evidence" value="ECO:0007669"/>
    <property type="project" value="InterPro"/>
</dbReference>
<dbReference type="Gene3D" id="3.30.43.10">
    <property type="entry name" value="Uridine Diphospho-n-acetylenolpyruvylglucosamine Reductase, domain 2"/>
    <property type="match status" value="1"/>
</dbReference>
<comment type="pathway">
    <text evidence="4 17">Cell wall biogenesis; peptidoglycan biosynthesis.</text>
</comment>
<evidence type="ECO:0000313" key="19">
    <source>
        <dbReference type="EMBL" id="GGL76974.1"/>
    </source>
</evidence>
<dbReference type="Gene3D" id="3.90.78.10">
    <property type="entry name" value="UDP-N-acetylenolpyruvoylglucosamine reductase, C-terminal domain"/>
    <property type="match status" value="1"/>
</dbReference>
<keyword evidence="9 17" id="KW-0274">FAD</keyword>
<comment type="function">
    <text evidence="2 17">Cell wall formation.</text>
</comment>
<dbReference type="InterPro" id="IPR011601">
    <property type="entry name" value="MurB_C"/>
</dbReference>
<dbReference type="GO" id="GO:0005829">
    <property type="term" value="C:cytosol"/>
    <property type="evidence" value="ECO:0007669"/>
    <property type="project" value="TreeGrafter"/>
</dbReference>
<keyword evidence="8 17" id="KW-0285">Flavoprotein</keyword>
<dbReference type="InterPro" id="IPR016166">
    <property type="entry name" value="FAD-bd_PCMH"/>
</dbReference>
<dbReference type="InterPro" id="IPR003170">
    <property type="entry name" value="MurB"/>
</dbReference>
<evidence type="ECO:0000256" key="8">
    <source>
        <dbReference type="ARBA" id="ARBA00022630"/>
    </source>
</evidence>
<dbReference type="GO" id="GO:0008360">
    <property type="term" value="P:regulation of cell shape"/>
    <property type="evidence" value="ECO:0007669"/>
    <property type="project" value="UniProtKB-KW"/>
</dbReference>
<evidence type="ECO:0000256" key="6">
    <source>
        <dbReference type="ARBA" id="ARBA00022490"/>
    </source>
</evidence>
<keyword evidence="14 17" id="KW-0131">Cell cycle</keyword>
<keyword evidence="15 17" id="KW-0961">Cell wall biogenesis/degradation</keyword>
<dbReference type="PANTHER" id="PTHR21071">
    <property type="entry name" value="UDP-N-ACETYLENOLPYRUVOYLGLUCOSAMINE REDUCTASE"/>
    <property type="match status" value="1"/>
</dbReference>
<name>A0A917SG90_9ACTN</name>
<comment type="caution">
    <text evidence="19">The sequence shown here is derived from an EMBL/GenBank/DDBJ whole genome shotgun (WGS) entry which is preliminary data.</text>
</comment>
<evidence type="ECO:0000256" key="1">
    <source>
        <dbReference type="ARBA" id="ARBA00001974"/>
    </source>
</evidence>
<gene>
    <name evidence="17 19" type="primary">murB</name>
    <name evidence="19" type="ORF">GCM10011575_39010</name>
</gene>
<dbReference type="NCBIfam" id="TIGR00179">
    <property type="entry name" value="murB"/>
    <property type="match status" value="1"/>
</dbReference>
<keyword evidence="7 17" id="KW-0132">Cell division</keyword>
<evidence type="ECO:0000256" key="9">
    <source>
        <dbReference type="ARBA" id="ARBA00022827"/>
    </source>
</evidence>
<evidence type="ECO:0000256" key="12">
    <source>
        <dbReference type="ARBA" id="ARBA00022984"/>
    </source>
</evidence>
<dbReference type="PANTHER" id="PTHR21071:SF4">
    <property type="entry name" value="UDP-N-ACETYLENOLPYRUVOYLGLUCOSAMINE REDUCTASE"/>
    <property type="match status" value="1"/>
</dbReference>
<dbReference type="GO" id="GO:0071555">
    <property type="term" value="P:cell wall organization"/>
    <property type="evidence" value="ECO:0007669"/>
    <property type="project" value="UniProtKB-KW"/>
</dbReference>
<dbReference type="InterPro" id="IPR036635">
    <property type="entry name" value="MurB_C_sf"/>
</dbReference>
<comment type="catalytic activity">
    <reaction evidence="16 17">
        <text>UDP-N-acetyl-alpha-D-muramate + NADP(+) = UDP-N-acetyl-3-O-(1-carboxyvinyl)-alpha-D-glucosamine + NADPH + H(+)</text>
        <dbReference type="Rhea" id="RHEA:12248"/>
        <dbReference type="ChEBI" id="CHEBI:15378"/>
        <dbReference type="ChEBI" id="CHEBI:57783"/>
        <dbReference type="ChEBI" id="CHEBI:58349"/>
        <dbReference type="ChEBI" id="CHEBI:68483"/>
        <dbReference type="ChEBI" id="CHEBI:70757"/>
        <dbReference type="EC" id="1.3.1.98"/>
    </reaction>
</comment>
<evidence type="ECO:0000256" key="11">
    <source>
        <dbReference type="ARBA" id="ARBA00022960"/>
    </source>
</evidence>
<comment type="similarity">
    <text evidence="5 17">Belongs to the MurB family.</text>
</comment>
<evidence type="ECO:0000313" key="20">
    <source>
        <dbReference type="Proteomes" id="UP000613840"/>
    </source>
</evidence>
<evidence type="ECO:0000256" key="2">
    <source>
        <dbReference type="ARBA" id="ARBA00003921"/>
    </source>
</evidence>
<dbReference type="SUPFAM" id="SSF56194">
    <property type="entry name" value="Uridine diphospho-N-Acetylenolpyruvylglucosamine reductase, MurB, C-terminal domain"/>
    <property type="match status" value="1"/>
</dbReference>
<evidence type="ECO:0000256" key="16">
    <source>
        <dbReference type="ARBA" id="ARBA00048914"/>
    </source>
</evidence>
<evidence type="ECO:0000256" key="17">
    <source>
        <dbReference type="HAMAP-Rule" id="MF_00037"/>
    </source>
</evidence>
<evidence type="ECO:0000256" key="14">
    <source>
        <dbReference type="ARBA" id="ARBA00023306"/>
    </source>
</evidence>
<feature type="active site" description="Proton donor" evidence="17">
    <location>
        <position position="238"/>
    </location>
</feature>
<dbReference type="EMBL" id="BMMZ01000012">
    <property type="protein sequence ID" value="GGL76974.1"/>
    <property type="molecule type" value="Genomic_DNA"/>
</dbReference>
<keyword evidence="10 17" id="KW-0521">NADP</keyword>
<keyword evidence="20" id="KW-1185">Reference proteome</keyword>
<dbReference type="PROSITE" id="PS51387">
    <property type="entry name" value="FAD_PCMH"/>
    <property type="match status" value="1"/>
</dbReference>
<dbReference type="Pfam" id="PF02873">
    <property type="entry name" value="MurB_C"/>
    <property type="match status" value="1"/>
</dbReference>